<dbReference type="RefSeq" id="WP_021588569.1">
    <property type="nucleotide sequence ID" value="NZ_AWEY01000004.1"/>
</dbReference>
<evidence type="ECO:0000256" key="4">
    <source>
        <dbReference type="ARBA" id="ARBA00022989"/>
    </source>
</evidence>
<keyword evidence="5 6" id="KW-0472">Membrane</keyword>
<keyword evidence="3 6" id="KW-0812">Transmembrane</keyword>
<dbReference type="PANTHER" id="PTHR32322:SF2">
    <property type="entry name" value="EAMA DOMAIN-CONTAINING PROTEIN"/>
    <property type="match status" value="1"/>
</dbReference>
<feature type="transmembrane region" description="Helical" evidence="6">
    <location>
        <begin position="149"/>
        <end position="171"/>
    </location>
</feature>
<gene>
    <name evidence="8" type="ORF">HMPREF9135_1364</name>
</gene>
<sequence length="296" mass="32107">MQMNSKAKGFAAGILAAVFYGTNPLGTLYLYQDGITSSSVLFYRYALAVAMFALWMVVKGEDFRIKLGHAIRFAVLGAFFAMSSVTLYLSFHHMDAGIASTILFCYPIMTAVLMVAFFHERITWGTTGSIVMAVAGIGLLYRGDGSGTLSPVGISLVLQSSLLYAFYIIGVNRFQTSYSSLKFTFWIVLFGLLCILAFTWISGDTLQLLTTVPQWVNALQLALLPTVLSLFCMTIAIKNIGSTPAAIMGALEPVTAVVIGVCVFAESFSFRLGVGIFLILSAVIVLILSKKNQRLT</sequence>
<evidence type="ECO:0000256" key="5">
    <source>
        <dbReference type="ARBA" id="ARBA00023136"/>
    </source>
</evidence>
<dbReference type="InterPro" id="IPR037185">
    <property type="entry name" value="EmrE-like"/>
</dbReference>
<reference evidence="8 9" key="1">
    <citation type="submission" date="2013-08" db="EMBL/GenBank/DDBJ databases">
        <authorList>
            <person name="Durkin A.S."/>
            <person name="Haft D.R."/>
            <person name="McCorrison J."/>
            <person name="Torralba M."/>
            <person name="Gillis M."/>
            <person name="Haft D.H."/>
            <person name="Methe B."/>
            <person name="Sutton G."/>
            <person name="Nelson K.E."/>
        </authorList>
    </citation>
    <scope>NUCLEOTIDE SEQUENCE [LARGE SCALE GENOMIC DNA]</scope>
    <source>
        <strain evidence="8 9">F0067</strain>
    </source>
</reference>
<name>U2QP40_9BACT</name>
<feature type="transmembrane region" description="Helical" evidence="6">
    <location>
        <begin position="97"/>
        <end position="117"/>
    </location>
</feature>
<keyword evidence="4 6" id="KW-1133">Transmembrane helix</keyword>
<evidence type="ECO:0000313" key="8">
    <source>
        <dbReference type="EMBL" id="ERK40532.1"/>
    </source>
</evidence>
<evidence type="ECO:0000256" key="6">
    <source>
        <dbReference type="SAM" id="Phobius"/>
    </source>
</evidence>
<protein>
    <submittedName>
        <fullName evidence="8">EamA-like transporter family protein</fullName>
    </submittedName>
</protein>
<feature type="transmembrane region" description="Helical" evidence="6">
    <location>
        <begin position="270"/>
        <end position="288"/>
    </location>
</feature>
<evidence type="ECO:0000256" key="3">
    <source>
        <dbReference type="ARBA" id="ARBA00022692"/>
    </source>
</evidence>
<dbReference type="PATRIC" id="fig|1115809.3.peg.148"/>
<dbReference type="PANTHER" id="PTHR32322">
    <property type="entry name" value="INNER MEMBRANE TRANSPORTER"/>
    <property type="match status" value="1"/>
</dbReference>
<dbReference type="EMBL" id="AWEY01000004">
    <property type="protein sequence ID" value="ERK40532.1"/>
    <property type="molecule type" value="Genomic_DNA"/>
</dbReference>
<dbReference type="AlphaFoldDB" id="U2QP40"/>
<evidence type="ECO:0000313" key="9">
    <source>
        <dbReference type="Proteomes" id="UP000016648"/>
    </source>
</evidence>
<evidence type="ECO:0000256" key="2">
    <source>
        <dbReference type="ARBA" id="ARBA00007362"/>
    </source>
</evidence>
<dbReference type="SUPFAM" id="SSF103481">
    <property type="entry name" value="Multidrug resistance efflux transporter EmrE"/>
    <property type="match status" value="2"/>
</dbReference>
<dbReference type="Pfam" id="PF00892">
    <property type="entry name" value="EamA"/>
    <property type="match status" value="2"/>
</dbReference>
<comment type="caution">
    <text evidence="8">The sequence shown here is derived from an EMBL/GenBank/DDBJ whole genome shotgun (WGS) entry which is preliminary data.</text>
</comment>
<accession>U2QP40</accession>
<dbReference type="InterPro" id="IPR050638">
    <property type="entry name" value="AA-Vitamin_Transporters"/>
</dbReference>
<feature type="transmembrane region" description="Helical" evidence="6">
    <location>
        <begin position="70"/>
        <end position="91"/>
    </location>
</feature>
<dbReference type="GO" id="GO:0016020">
    <property type="term" value="C:membrane"/>
    <property type="evidence" value="ECO:0007669"/>
    <property type="project" value="UniProtKB-SubCell"/>
</dbReference>
<feature type="domain" description="EamA" evidence="7">
    <location>
        <begin position="8"/>
        <end position="141"/>
    </location>
</feature>
<organism evidence="8 9">
    <name type="scientific">Segatella baroniae F0067</name>
    <dbReference type="NCBI Taxonomy" id="1115809"/>
    <lineage>
        <taxon>Bacteria</taxon>
        <taxon>Pseudomonadati</taxon>
        <taxon>Bacteroidota</taxon>
        <taxon>Bacteroidia</taxon>
        <taxon>Bacteroidales</taxon>
        <taxon>Prevotellaceae</taxon>
        <taxon>Segatella</taxon>
    </lineage>
</organism>
<evidence type="ECO:0000259" key="7">
    <source>
        <dbReference type="Pfam" id="PF00892"/>
    </source>
</evidence>
<comment type="subcellular location">
    <subcellularLocation>
        <location evidence="1">Membrane</location>
        <topology evidence="1">Multi-pass membrane protein</topology>
    </subcellularLocation>
</comment>
<feature type="transmembrane region" description="Helical" evidence="6">
    <location>
        <begin position="215"/>
        <end position="237"/>
    </location>
</feature>
<comment type="similarity">
    <text evidence="2">Belongs to the EamA transporter family.</text>
</comment>
<feature type="transmembrane region" description="Helical" evidence="6">
    <location>
        <begin position="124"/>
        <end position="143"/>
    </location>
</feature>
<feature type="transmembrane region" description="Helical" evidence="6">
    <location>
        <begin position="40"/>
        <end position="58"/>
    </location>
</feature>
<feature type="domain" description="EamA" evidence="7">
    <location>
        <begin position="153"/>
        <end position="287"/>
    </location>
</feature>
<dbReference type="Gene3D" id="1.10.3730.20">
    <property type="match status" value="1"/>
</dbReference>
<keyword evidence="9" id="KW-1185">Reference proteome</keyword>
<dbReference type="InterPro" id="IPR000620">
    <property type="entry name" value="EamA_dom"/>
</dbReference>
<proteinExistence type="inferred from homology"/>
<feature type="transmembrane region" description="Helical" evidence="6">
    <location>
        <begin position="244"/>
        <end position="264"/>
    </location>
</feature>
<evidence type="ECO:0000256" key="1">
    <source>
        <dbReference type="ARBA" id="ARBA00004141"/>
    </source>
</evidence>
<feature type="transmembrane region" description="Helical" evidence="6">
    <location>
        <begin position="183"/>
        <end position="203"/>
    </location>
</feature>
<dbReference type="Proteomes" id="UP000016648">
    <property type="component" value="Unassembled WGS sequence"/>
</dbReference>